<evidence type="ECO:0000256" key="10">
    <source>
        <dbReference type="ARBA" id="ARBA00049349"/>
    </source>
</evidence>
<evidence type="ECO:0000259" key="14">
    <source>
        <dbReference type="PROSITE" id="PS51805"/>
    </source>
</evidence>
<dbReference type="EC" id="1.14.11.66" evidence="3"/>
<dbReference type="InterPro" id="IPR034732">
    <property type="entry name" value="EPHD"/>
</dbReference>
<dbReference type="CDD" id="cd15571">
    <property type="entry name" value="ePHD"/>
    <property type="match status" value="1"/>
</dbReference>
<dbReference type="InterPro" id="IPR003347">
    <property type="entry name" value="JmjC_dom"/>
</dbReference>
<dbReference type="PROSITE" id="PS51184">
    <property type="entry name" value="JMJC"/>
    <property type="match status" value="1"/>
</dbReference>
<dbReference type="SUPFAM" id="SSF57903">
    <property type="entry name" value="FYVE/PHD zinc finger"/>
    <property type="match status" value="1"/>
</dbReference>
<sequence length="897" mass="103205">MQSSSTATPWSLTIPNDPTTSSGPLTPENVNLTHSAPEAPKEDDRPLSPTMFTNGRDPVNISAEHLKNHPLHEPTGTSEVLTFYPTLKEFDDFSRYMKKIEAVRAHLACGICKVVAPEGWSSRPSKRLGSITDYSDADDYEILSPSRETIEATQKPGVYSKKNVVCKKKMSVREFKAMALSPKYRNPKPELTGAEMEKYYFDNITRGEPIYGADTEGTFYDEDTKEFNMKNLGTVLNEVNYEIKGVNTVYLYFGMYKTTFPWHAEDMDLYSINYLHFGAPKYWFAISSEHADRFERFMTQQYSYNPETTPQCRAFLRHKTCLVTPELLRAANIPYATMIQRPNEFIITFPRGYHMGFNQGYNLAESTNFATDRWIDYGKDAILCDCRQNTVKIEMRHFMAQYRKKEVELWYFYWYGGGRMRWAPQKKKDIPKKRRHELALAIAAKRARAAAANNEESSSDGSGSEAEGSSFMKSLPGYTIKNYQERPDYEDLMRKFKRETKCLRSNYTIDLFQEKLYNKDKQREWPHCSVCQFFQPIHMTAIKNTVPHSSRRLIPSLRFAKTNNEDVVENETIDNLLTCSNCNVTVHSMCCSGDQPDADQPWKCPRCRNRTDIEIRQASCQLCELRGGALIPCQIGKDITWAHVICALFNRRAVFDRPEGPTSCCVEPCPRQYSETTAMPLLEEKYRSEVGDLYEHSRWECYICNQIHEGLIPCTLCLKDYPSDIPTLAHVTCARRIGYTCEIRDYPLGTAMICHKHEHSTHVNRVCNTFSTLKNGDTVYVEDDSNDSNGKTLIKGEVINSVKKTAVAVDFLENSGCTDNREEDILSCECVYCENGDHQYGVRVKVLWDDKKTYDAYYRGKGKMADYTVRLDDGRVVNHFRSKLRTKRELNSMRKNM</sequence>
<dbReference type="eggNOG" id="KOG0958">
    <property type="taxonomic scope" value="Eukaryota"/>
</dbReference>
<dbReference type="PROSITE" id="PS51805">
    <property type="entry name" value="EPHD"/>
    <property type="match status" value="1"/>
</dbReference>
<proteinExistence type="inferred from homology"/>
<keyword evidence="15" id="KW-1185">Reference proteome</keyword>
<accession>A0A1I7TSF1</accession>
<feature type="region of interest" description="Disordered" evidence="11">
    <location>
        <begin position="1"/>
        <end position="55"/>
    </location>
</feature>
<evidence type="ECO:0000256" key="11">
    <source>
        <dbReference type="SAM" id="MobiDB-lite"/>
    </source>
</evidence>
<dbReference type="GO" id="GO:0008270">
    <property type="term" value="F:zinc ion binding"/>
    <property type="evidence" value="ECO:0007669"/>
    <property type="project" value="UniProtKB-KW"/>
</dbReference>
<dbReference type="Pfam" id="PF02375">
    <property type="entry name" value="JmjN"/>
    <property type="match status" value="1"/>
</dbReference>
<dbReference type="SMART" id="SM00545">
    <property type="entry name" value="JmjN"/>
    <property type="match status" value="1"/>
</dbReference>
<feature type="domain" description="JmjC" evidence="13">
    <location>
        <begin position="221"/>
        <end position="386"/>
    </location>
</feature>
<dbReference type="Gene3D" id="3.10.330.70">
    <property type="match status" value="1"/>
</dbReference>
<evidence type="ECO:0000256" key="8">
    <source>
        <dbReference type="ARBA" id="ARBA00022964"/>
    </source>
</evidence>
<evidence type="ECO:0000259" key="12">
    <source>
        <dbReference type="PROSITE" id="PS51183"/>
    </source>
</evidence>
<keyword evidence="4" id="KW-0479">Metal-binding</keyword>
<dbReference type="PANTHER" id="PTHR10694">
    <property type="entry name" value="LYSINE-SPECIFIC DEMETHYLASE"/>
    <property type="match status" value="1"/>
</dbReference>
<keyword evidence="9" id="KW-0539">Nucleus</keyword>
<dbReference type="GO" id="GO:0140684">
    <property type="term" value="F:histone H3K9me2/H3K9me3 demethylase activity"/>
    <property type="evidence" value="ECO:0007669"/>
    <property type="project" value="UniProtKB-EC"/>
</dbReference>
<feature type="compositionally biased region" description="Polar residues" evidence="11">
    <location>
        <begin position="1"/>
        <end position="34"/>
    </location>
</feature>
<evidence type="ECO:0000256" key="4">
    <source>
        <dbReference type="ARBA" id="ARBA00022723"/>
    </source>
</evidence>
<evidence type="ECO:0000256" key="3">
    <source>
        <dbReference type="ARBA" id="ARBA00012900"/>
    </source>
</evidence>
<dbReference type="GO" id="GO:0010468">
    <property type="term" value="P:regulation of gene expression"/>
    <property type="evidence" value="ECO:0007669"/>
    <property type="project" value="TreeGrafter"/>
</dbReference>
<reference evidence="16" key="1">
    <citation type="submission" date="2016-11" db="UniProtKB">
        <authorList>
            <consortium name="WormBaseParasite"/>
        </authorList>
    </citation>
    <scope>IDENTIFICATION</scope>
</reference>
<dbReference type="InterPro" id="IPR003349">
    <property type="entry name" value="JmjN"/>
</dbReference>
<dbReference type="SMART" id="SM00558">
    <property type="entry name" value="JmjC"/>
    <property type="match status" value="1"/>
</dbReference>
<dbReference type="GO" id="GO:0000785">
    <property type="term" value="C:chromatin"/>
    <property type="evidence" value="ECO:0007669"/>
    <property type="project" value="TreeGrafter"/>
</dbReference>
<dbReference type="Gene3D" id="2.30.30.140">
    <property type="match status" value="1"/>
</dbReference>
<comment type="subcellular location">
    <subcellularLocation>
        <location evidence="1">Nucleus</location>
    </subcellularLocation>
</comment>
<dbReference type="AlphaFoldDB" id="A0A1I7TSF1"/>
<dbReference type="PROSITE" id="PS51183">
    <property type="entry name" value="JMJN"/>
    <property type="match status" value="1"/>
</dbReference>
<dbReference type="Gene3D" id="2.60.120.650">
    <property type="entry name" value="Cupin"/>
    <property type="match status" value="1"/>
</dbReference>
<evidence type="ECO:0000256" key="2">
    <source>
        <dbReference type="ARBA" id="ARBA00009711"/>
    </source>
</evidence>
<dbReference type="STRING" id="1561998.A0A1I7TSF1"/>
<evidence type="ECO:0000259" key="13">
    <source>
        <dbReference type="PROSITE" id="PS51184"/>
    </source>
</evidence>
<evidence type="ECO:0000256" key="1">
    <source>
        <dbReference type="ARBA" id="ARBA00004123"/>
    </source>
</evidence>
<feature type="region of interest" description="Disordered" evidence="11">
    <location>
        <begin position="450"/>
        <end position="470"/>
    </location>
</feature>
<evidence type="ECO:0000313" key="15">
    <source>
        <dbReference type="Proteomes" id="UP000095282"/>
    </source>
</evidence>
<keyword evidence="8" id="KW-0560">Oxidoreductase</keyword>
<evidence type="ECO:0000256" key="9">
    <source>
        <dbReference type="ARBA" id="ARBA00023242"/>
    </source>
</evidence>
<keyword evidence="8" id="KW-0223">Dioxygenase</keyword>
<dbReference type="WBParaSite" id="Csp11.Scaffold629.g11303.t1">
    <property type="protein sequence ID" value="Csp11.Scaffold629.g11303.t1"/>
    <property type="gene ID" value="Csp11.Scaffold629.g11303"/>
</dbReference>
<feature type="domain" description="JmjN" evidence="12">
    <location>
        <begin position="80"/>
        <end position="123"/>
    </location>
</feature>
<dbReference type="InterPro" id="IPR011011">
    <property type="entry name" value="Znf_FYVE_PHD"/>
</dbReference>
<evidence type="ECO:0000256" key="5">
    <source>
        <dbReference type="ARBA" id="ARBA00022771"/>
    </source>
</evidence>
<keyword evidence="6" id="KW-0862">Zinc</keyword>
<dbReference type="GO" id="GO:0051864">
    <property type="term" value="F:histone H3K36 demethylase activity"/>
    <property type="evidence" value="ECO:0007669"/>
    <property type="project" value="TreeGrafter"/>
</dbReference>
<keyword evidence="5" id="KW-0863">Zinc-finger</keyword>
<dbReference type="PANTHER" id="PTHR10694:SF129">
    <property type="entry name" value="LYSINE-SPECIFIC DEMETHYLASE 4B-RELATED"/>
    <property type="match status" value="1"/>
</dbReference>
<dbReference type="GO" id="GO:0005634">
    <property type="term" value="C:nucleus"/>
    <property type="evidence" value="ECO:0007669"/>
    <property type="project" value="UniProtKB-SubCell"/>
</dbReference>
<evidence type="ECO:0000256" key="7">
    <source>
        <dbReference type="ARBA" id="ARBA00022853"/>
    </source>
</evidence>
<name>A0A1I7TSF1_9PELO</name>
<dbReference type="SMART" id="SM00249">
    <property type="entry name" value="PHD"/>
    <property type="match status" value="2"/>
</dbReference>
<dbReference type="InterPro" id="IPR001965">
    <property type="entry name" value="Znf_PHD"/>
</dbReference>
<comment type="catalytic activity">
    <reaction evidence="10">
        <text>N(6),N(6),N(6)-trimethyl-L-lysyl(9)-[histone H3] + 2 2-oxoglutarate + 2 O2 = N(6)-methyl-L-lysyl(9)-[histone H3] + 2 formaldehyde + 2 succinate + 2 CO2</text>
        <dbReference type="Rhea" id="RHEA:60200"/>
        <dbReference type="Rhea" id="RHEA-COMP:15538"/>
        <dbReference type="Rhea" id="RHEA-COMP:15542"/>
        <dbReference type="ChEBI" id="CHEBI:15379"/>
        <dbReference type="ChEBI" id="CHEBI:16526"/>
        <dbReference type="ChEBI" id="CHEBI:16810"/>
        <dbReference type="ChEBI" id="CHEBI:16842"/>
        <dbReference type="ChEBI" id="CHEBI:30031"/>
        <dbReference type="ChEBI" id="CHEBI:61929"/>
        <dbReference type="ChEBI" id="CHEBI:61961"/>
        <dbReference type="EC" id="1.14.11.66"/>
    </reaction>
</comment>
<organism evidence="15 16">
    <name type="scientific">Caenorhabditis tropicalis</name>
    <dbReference type="NCBI Taxonomy" id="1561998"/>
    <lineage>
        <taxon>Eukaryota</taxon>
        <taxon>Metazoa</taxon>
        <taxon>Ecdysozoa</taxon>
        <taxon>Nematoda</taxon>
        <taxon>Chromadorea</taxon>
        <taxon>Rhabditida</taxon>
        <taxon>Rhabditina</taxon>
        <taxon>Rhabditomorpha</taxon>
        <taxon>Rhabditoidea</taxon>
        <taxon>Rhabditidae</taxon>
        <taxon>Peloderinae</taxon>
        <taxon>Caenorhabditis</taxon>
    </lineage>
</organism>
<dbReference type="Proteomes" id="UP000095282">
    <property type="component" value="Unplaced"/>
</dbReference>
<keyword evidence="7" id="KW-0156">Chromatin regulator</keyword>
<evidence type="ECO:0000256" key="6">
    <source>
        <dbReference type="ARBA" id="ARBA00022833"/>
    </source>
</evidence>
<evidence type="ECO:0000313" key="16">
    <source>
        <dbReference type="WBParaSite" id="Csp11.Scaffold629.g11303.t1"/>
    </source>
</evidence>
<protein>
    <recommendedName>
        <fullName evidence="3">[histone H3]-trimethyl-L-lysine(9) demethylase</fullName>
        <ecNumber evidence="3">1.14.11.66</ecNumber>
    </recommendedName>
</protein>
<comment type="similarity">
    <text evidence="2">Belongs to the JHDM3 histone demethylase family.</text>
</comment>
<feature type="domain" description="PHD-type" evidence="14">
    <location>
        <begin position="617"/>
        <end position="758"/>
    </location>
</feature>
<dbReference type="SUPFAM" id="SSF51197">
    <property type="entry name" value="Clavaminate synthase-like"/>
    <property type="match status" value="1"/>
</dbReference>
<dbReference type="Pfam" id="PF02373">
    <property type="entry name" value="JmjC"/>
    <property type="match status" value="1"/>
</dbReference>